<gene>
    <name evidence="4" type="ORF">A3J61_00010</name>
</gene>
<evidence type="ECO:0000259" key="3">
    <source>
        <dbReference type="Pfam" id="PF13739"/>
    </source>
</evidence>
<dbReference type="Pfam" id="PF11738">
    <property type="entry name" value="DUF3298"/>
    <property type="match status" value="1"/>
</dbReference>
<evidence type="ECO:0000313" key="5">
    <source>
        <dbReference type="Proteomes" id="UP000179686"/>
    </source>
</evidence>
<comment type="caution">
    <text evidence="4">The sequence shown here is derived from an EMBL/GenBank/DDBJ whole genome shotgun (WGS) entry which is preliminary data.</text>
</comment>
<keyword evidence="1" id="KW-0812">Transmembrane</keyword>
<feature type="domain" description="DUF3298" evidence="2">
    <location>
        <begin position="182"/>
        <end position="277"/>
    </location>
</feature>
<dbReference type="InterPro" id="IPR025303">
    <property type="entry name" value="PdaC"/>
</dbReference>
<evidence type="ECO:0000259" key="2">
    <source>
        <dbReference type="Pfam" id="PF11738"/>
    </source>
</evidence>
<dbReference type="Gene3D" id="3.90.640.20">
    <property type="entry name" value="Heat-shock cognate protein, ATPase"/>
    <property type="match status" value="1"/>
</dbReference>
<evidence type="ECO:0000256" key="1">
    <source>
        <dbReference type="SAM" id="Phobius"/>
    </source>
</evidence>
<protein>
    <recommendedName>
        <fullName evidence="6">DUF3298 domain-containing protein</fullName>
    </recommendedName>
</protein>
<evidence type="ECO:0000313" key="4">
    <source>
        <dbReference type="EMBL" id="OGI71762.1"/>
    </source>
</evidence>
<sequence>MEHDAQPLRNSKANIIKAVIVVILFIGCLFLLWRERLNQPVQKEANTNVVEESTLVVKTIKESTPYTDINAQIPQFTNTGSLFNRKIETFMRERIAEHKQEAMENWQARFDTQAETDDLPLTPIDQNDRMYFYAKFDVPKQNNNEYISLLTRFGGYTGGAHGYEDIVAYNFDVKNKQEIYLADLFKNDPDYLNKISSTSRDILVERFTKDLSGSFDSLDEELDYINNTIKVMVYDGTNPANPDNFANFTFTKDKLFIHFGQYQVAPYVVGLQDIEMPLLLSL</sequence>
<evidence type="ECO:0008006" key="6">
    <source>
        <dbReference type="Google" id="ProtNLM"/>
    </source>
</evidence>
<dbReference type="Proteomes" id="UP000179686">
    <property type="component" value="Unassembled WGS sequence"/>
</dbReference>
<dbReference type="EMBL" id="MFUC01000023">
    <property type="protein sequence ID" value="OGI71762.1"/>
    <property type="molecule type" value="Genomic_DNA"/>
</dbReference>
<keyword evidence="1" id="KW-1133">Transmembrane helix</keyword>
<feature type="transmembrane region" description="Helical" evidence="1">
    <location>
        <begin position="15"/>
        <end position="33"/>
    </location>
</feature>
<dbReference type="InterPro" id="IPR021729">
    <property type="entry name" value="DUF3298"/>
</dbReference>
<name>A0A1F6VQB3_9BACT</name>
<keyword evidence="1" id="KW-0472">Membrane</keyword>
<proteinExistence type="predicted"/>
<feature type="domain" description="Deacetylase PdaC" evidence="3">
    <location>
        <begin position="60"/>
        <end position="163"/>
    </location>
</feature>
<dbReference type="AlphaFoldDB" id="A0A1F6VQB3"/>
<dbReference type="InterPro" id="IPR037126">
    <property type="entry name" value="PdaC/RsiV-like_sf"/>
</dbReference>
<organism evidence="4 5">
    <name type="scientific">Candidatus Nomurabacteria bacterium RIFCSPHIGHO2_02_FULL_38_15</name>
    <dbReference type="NCBI Taxonomy" id="1801752"/>
    <lineage>
        <taxon>Bacteria</taxon>
        <taxon>Candidatus Nomuraibacteriota</taxon>
    </lineage>
</organism>
<dbReference type="Gene3D" id="3.30.565.40">
    <property type="entry name" value="Fervidobacterium nodosum Rt17-B1 like"/>
    <property type="match status" value="1"/>
</dbReference>
<dbReference type="Pfam" id="PF13739">
    <property type="entry name" value="PdaC"/>
    <property type="match status" value="1"/>
</dbReference>
<accession>A0A1F6VQB3</accession>
<dbReference type="STRING" id="1801752.A3J61_00010"/>
<reference evidence="4 5" key="1">
    <citation type="journal article" date="2016" name="Nat. Commun.">
        <title>Thousands of microbial genomes shed light on interconnected biogeochemical processes in an aquifer system.</title>
        <authorList>
            <person name="Anantharaman K."/>
            <person name="Brown C.T."/>
            <person name="Hug L.A."/>
            <person name="Sharon I."/>
            <person name="Castelle C.J."/>
            <person name="Probst A.J."/>
            <person name="Thomas B.C."/>
            <person name="Singh A."/>
            <person name="Wilkins M.J."/>
            <person name="Karaoz U."/>
            <person name="Brodie E.L."/>
            <person name="Williams K.H."/>
            <person name="Hubbard S.S."/>
            <person name="Banfield J.F."/>
        </authorList>
    </citation>
    <scope>NUCLEOTIDE SEQUENCE [LARGE SCALE GENOMIC DNA]</scope>
</reference>